<name>A0A0B7NSG2_9FUNG</name>
<dbReference type="OrthoDB" id="21072at2759"/>
<feature type="region of interest" description="Disordered" evidence="7">
    <location>
        <begin position="293"/>
        <end position="346"/>
    </location>
</feature>
<evidence type="ECO:0000313" key="10">
    <source>
        <dbReference type="Proteomes" id="UP000054107"/>
    </source>
</evidence>
<feature type="compositionally biased region" description="Low complexity" evidence="7">
    <location>
        <begin position="337"/>
        <end position="346"/>
    </location>
</feature>
<evidence type="ECO:0000256" key="5">
    <source>
        <dbReference type="ARBA" id="ARBA00022927"/>
    </source>
</evidence>
<dbReference type="STRING" id="35722.A0A0B7NSG2"/>
<comment type="similarity">
    <text evidence="2">Belongs to the ATG29 family.</text>
</comment>
<proteinExistence type="inferred from homology"/>
<dbReference type="EMBL" id="LN733737">
    <property type="protein sequence ID" value="CEP17929.1"/>
    <property type="molecule type" value="Genomic_DNA"/>
</dbReference>
<feature type="compositionally biased region" description="Polar residues" evidence="7">
    <location>
        <begin position="191"/>
        <end position="207"/>
    </location>
</feature>
<evidence type="ECO:0000256" key="3">
    <source>
        <dbReference type="ARBA" id="ARBA00013784"/>
    </source>
</evidence>
<evidence type="ECO:0000313" key="9">
    <source>
        <dbReference type="EMBL" id="CEP17929.1"/>
    </source>
</evidence>
<sequence length="377" mass="42082">MELEDKDTFHVVIRLPFKRPQGFIEPPSVVFTFLPCIWTEEMEHKLWQYMSQKNTDWNVIAEQLGVPSSYVVRHAAFIYENQLRGIHQQLRLNTNTSSINRNNAKSPTQTKPRSTSIRYSNTLQYQQQLQQQQQQESLRIESSGSIQRSNTSSRLADITKENSSVKSSVGSGVYKSTSTATATNHVAPCTVGNNSLSSSEESITPPQQEDDEDEDKVEDNSIDEEGKTDDEEFSSHFERMKLQVEEPAFLPQQRKRIITSTSSSSIQNSRQALSMSIQNLKRLHTDKLNDEVPIESSSTASSLHSTKTSSTQPHSPATATFQISTAPGSSNESAMNSIGSSFSDISDSSVTQSALEEAFLSKFNQGSKMSMLSFSRK</sequence>
<reference evidence="9 10" key="1">
    <citation type="submission" date="2014-09" db="EMBL/GenBank/DDBJ databases">
        <authorList>
            <person name="Ellenberger Sabrina"/>
        </authorList>
    </citation>
    <scope>NUCLEOTIDE SEQUENCE [LARGE SCALE GENOMIC DNA]</scope>
    <source>
        <strain evidence="9 10">CBS 412.66</strain>
    </source>
</reference>
<feature type="region of interest" description="Disordered" evidence="7">
    <location>
        <begin position="185"/>
        <end position="233"/>
    </location>
</feature>
<dbReference type="Pfam" id="PF18388">
    <property type="entry name" value="ATG29_N"/>
    <property type="match status" value="1"/>
</dbReference>
<keyword evidence="6" id="KW-0072">Autophagy</keyword>
<feature type="compositionally biased region" description="Acidic residues" evidence="7">
    <location>
        <begin position="208"/>
        <end position="232"/>
    </location>
</feature>
<feature type="compositionally biased region" description="Polar residues" evidence="7">
    <location>
        <begin position="312"/>
        <end position="336"/>
    </location>
</feature>
<protein>
    <recommendedName>
        <fullName evidence="3">Autophagy-related protein 29</fullName>
    </recommendedName>
</protein>
<feature type="region of interest" description="Disordered" evidence="7">
    <location>
        <begin position="129"/>
        <end position="172"/>
    </location>
</feature>
<dbReference type="InterPro" id="IPR039113">
    <property type="entry name" value="ATG29"/>
</dbReference>
<dbReference type="InterPro" id="IPR040666">
    <property type="entry name" value="Atg29_N"/>
</dbReference>
<feature type="compositionally biased region" description="Polar residues" evidence="7">
    <location>
        <begin position="136"/>
        <end position="154"/>
    </location>
</feature>
<keyword evidence="5" id="KW-0653">Protein transport</keyword>
<dbReference type="AlphaFoldDB" id="A0A0B7NSG2"/>
<organism evidence="9 10">
    <name type="scientific">Parasitella parasitica</name>
    <dbReference type="NCBI Taxonomy" id="35722"/>
    <lineage>
        <taxon>Eukaryota</taxon>
        <taxon>Fungi</taxon>
        <taxon>Fungi incertae sedis</taxon>
        <taxon>Mucoromycota</taxon>
        <taxon>Mucoromycotina</taxon>
        <taxon>Mucoromycetes</taxon>
        <taxon>Mucorales</taxon>
        <taxon>Mucorineae</taxon>
        <taxon>Mucoraceae</taxon>
        <taxon>Parasitella</taxon>
    </lineage>
</organism>
<dbReference type="Proteomes" id="UP000054107">
    <property type="component" value="Unassembled WGS sequence"/>
</dbReference>
<evidence type="ECO:0000256" key="6">
    <source>
        <dbReference type="ARBA" id="ARBA00023006"/>
    </source>
</evidence>
<feature type="region of interest" description="Disordered" evidence="7">
    <location>
        <begin position="95"/>
        <end position="115"/>
    </location>
</feature>
<accession>A0A0B7NSG2</accession>
<evidence type="ECO:0000256" key="7">
    <source>
        <dbReference type="SAM" id="MobiDB-lite"/>
    </source>
</evidence>
<dbReference type="PANTHER" id="PTHR40012">
    <property type="entry name" value="AUTOPHAGY-RELATED PROTEIN 29"/>
    <property type="match status" value="1"/>
</dbReference>
<evidence type="ECO:0000256" key="1">
    <source>
        <dbReference type="ARBA" id="ARBA00004329"/>
    </source>
</evidence>
<evidence type="ECO:0000256" key="4">
    <source>
        <dbReference type="ARBA" id="ARBA00022448"/>
    </source>
</evidence>
<keyword evidence="10" id="KW-1185">Reference proteome</keyword>
<dbReference type="InterPro" id="IPR039362">
    <property type="entry name" value="ATG29_sf"/>
</dbReference>
<feature type="domain" description="Atg29 N-terminal" evidence="8">
    <location>
        <begin position="9"/>
        <end position="66"/>
    </location>
</feature>
<dbReference type="PANTHER" id="PTHR40012:SF1">
    <property type="entry name" value="AUTOPHAGY-RELATED PROTEIN 29"/>
    <property type="match status" value="1"/>
</dbReference>
<gene>
    <name evidence="9" type="primary">PARPA_12229.1 scaffold 44939</name>
</gene>
<comment type="subcellular location">
    <subcellularLocation>
        <location evidence="1">Preautophagosomal structure</location>
    </subcellularLocation>
</comment>
<dbReference type="GO" id="GO:0015031">
    <property type="term" value="P:protein transport"/>
    <property type="evidence" value="ECO:0007669"/>
    <property type="project" value="UniProtKB-KW"/>
</dbReference>
<feature type="compositionally biased region" description="Low complexity" evidence="7">
    <location>
        <begin position="296"/>
        <end position="311"/>
    </location>
</feature>
<dbReference type="Gene3D" id="1.10.10.2570">
    <property type="match status" value="1"/>
</dbReference>
<evidence type="ECO:0000259" key="8">
    <source>
        <dbReference type="Pfam" id="PF18388"/>
    </source>
</evidence>
<dbReference type="GO" id="GO:0000045">
    <property type="term" value="P:autophagosome assembly"/>
    <property type="evidence" value="ECO:0007669"/>
    <property type="project" value="InterPro"/>
</dbReference>
<dbReference type="GO" id="GO:0000407">
    <property type="term" value="C:phagophore assembly site"/>
    <property type="evidence" value="ECO:0007669"/>
    <property type="project" value="UniProtKB-SubCell"/>
</dbReference>
<evidence type="ECO:0000256" key="2">
    <source>
        <dbReference type="ARBA" id="ARBA00010082"/>
    </source>
</evidence>
<keyword evidence="4" id="KW-0813">Transport</keyword>